<dbReference type="InterPro" id="IPR000922">
    <property type="entry name" value="Lectin_gal-bd_dom"/>
</dbReference>
<dbReference type="InterPro" id="IPR043159">
    <property type="entry name" value="Lectin_gal-bd_sf"/>
</dbReference>
<proteinExistence type="predicted"/>
<dbReference type="AlphaFoldDB" id="A0A8C1X0G1"/>
<dbReference type="PROSITE" id="PS50228">
    <property type="entry name" value="SUEL_LECTIN"/>
    <property type="match status" value="1"/>
</dbReference>
<protein>
    <recommendedName>
        <fullName evidence="3">SUEL-type lectin domain-containing protein</fullName>
    </recommendedName>
</protein>
<evidence type="ECO:0000256" key="1">
    <source>
        <dbReference type="ARBA" id="ARBA00022734"/>
    </source>
</evidence>
<evidence type="ECO:0000313" key="4">
    <source>
        <dbReference type="Ensembl" id="ENSCCRP00015073787.1"/>
    </source>
</evidence>
<sequence>SGVYCSLPYKTVITCDGFVQRLSCDTGVISVQSATCGRTSSQICSVGRPPSETSNTQCSIDVPLVELNGAVRNAVAEPCFREYKHTTNGKMFSDDGTVIRIHSANYGRTDSTTCSTGRPASQLAKTDCYALNSQTVVTSGSVYVCEGKNSCSILASNSVFSDPCVGTFKYLYISYFCVLKCKCDCTEQ</sequence>
<dbReference type="Gene3D" id="2.60.120.740">
    <property type="match status" value="2"/>
</dbReference>
<evidence type="ECO:0000313" key="5">
    <source>
        <dbReference type="Proteomes" id="UP000694700"/>
    </source>
</evidence>
<name>A0A8C1X0G1_CYPCA</name>
<evidence type="ECO:0000259" key="3">
    <source>
        <dbReference type="PROSITE" id="PS50228"/>
    </source>
</evidence>
<accession>A0A8C1X0G1</accession>
<dbReference type="PANTHER" id="PTHR46780">
    <property type="entry name" value="PROTEIN EVA-1"/>
    <property type="match status" value="1"/>
</dbReference>
<dbReference type="Ensembl" id="ENSCCRT00015076181.1">
    <property type="protein sequence ID" value="ENSCCRP00015073787.1"/>
    <property type="gene ID" value="ENSCCRG00015029894.1"/>
</dbReference>
<dbReference type="GO" id="GO:0030246">
    <property type="term" value="F:carbohydrate binding"/>
    <property type="evidence" value="ECO:0007669"/>
    <property type="project" value="UniProtKB-KW"/>
</dbReference>
<organism evidence="4 5">
    <name type="scientific">Cyprinus carpio</name>
    <name type="common">Common carp</name>
    <dbReference type="NCBI Taxonomy" id="7962"/>
    <lineage>
        <taxon>Eukaryota</taxon>
        <taxon>Metazoa</taxon>
        <taxon>Chordata</taxon>
        <taxon>Craniata</taxon>
        <taxon>Vertebrata</taxon>
        <taxon>Euteleostomi</taxon>
        <taxon>Actinopterygii</taxon>
        <taxon>Neopterygii</taxon>
        <taxon>Teleostei</taxon>
        <taxon>Ostariophysi</taxon>
        <taxon>Cypriniformes</taxon>
        <taxon>Cyprinidae</taxon>
        <taxon>Cyprininae</taxon>
        <taxon>Cyprinus</taxon>
    </lineage>
</organism>
<dbReference type="Pfam" id="PF02140">
    <property type="entry name" value="SUEL_Lectin"/>
    <property type="match status" value="1"/>
</dbReference>
<reference evidence="4" key="1">
    <citation type="submission" date="2025-08" db="UniProtKB">
        <authorList>
            <consortium name="Ensembl"/>
        </authorList>
    </citation>
    <scope>IDENTIFICATION</scope>
</reference>
<feature type="domain" description="SUEL-type lectin" evidence="3">
    <location>
        <begin position="94"/>
        <end position="178"/>
    </location>
</feature>
<evidence type="ECO:0000256" key="2">
    <source>
        <dbReference type="ARBA" id="ARBA00022737"/>
    </source>
</evidence>
<keyword evidence="1" id="KW-0430">Lectin</keyword>
<dbReference type="Proteomes" id="UP000694700">
    <property type="component" value="Unplaced"/>
</dbReference>
<keyword evidence="2" id="KW-0677">Repeat</keyword>